<dbReference type="AlphaFoldDB" id="A0A6N7C0T7"/>
<evidence type="ECO:0000313" key="2">
    <source>
        <dbReference type="Proteomes" id="UP000471465"/>
    </source>
</evidence>
<evidence type="ECO:0008006" key="3">
    <source>
        <dbReference type="Google" id="ProtNLM"/>
    </source>
</evidence>
<dbReference type="Proteomes" id="UP000471465">
    <property type="component" value="Unassembled WGS sequence"/>
</dbReference>
<name>A0A6N7C0T7_9GAMM</name>
<accession>A0A6N7C0T7</accession>
<keyword evidence="2" id="KW-1185">Reference proteome</keyword>
<sequence length="248" mass="27573">MTDEMYDLGAGFWSIRGSFIKNGILDIGVQCALIRLSSGRFIFLDSYTLTGNIRQQVMALTNDGQNVEAVLNVHPFHTVHCAQMAKDFPQATFYGSSRHSEQVPEANWADDLVESDAVAARYPELKFSIPQGIHYISPDETVHASSLLVYHPASQSIYIDDTFEIPPSKLINAVQPNLGLHPTTKKALKDEPNAAKHYCDWAVELANEWRDVRHFCGAHSGLVVFKEGQFEAALISAIDLARPELEKS</sequence>
<evidence type="ECO:0000313" key="1">
    <source>
        <dbReference type="EMBL" id="KAF0569484.1"/>
    </source>
</evidence>
<protein>
    <recommendedName>
        <fullName evidence="3">Metallo-beta-lactamase domain-containing protein</fullName>
    </recommendedName>
</protein>
<dbReference type="RefSeq" id="WP_160021166.1">
    <property type="nucleotide sequence ID" value="NZ_VZIZ01000007.1"/>
</dbReference>
<organism evidence="1 2">
    <name type="scientific">Psychrobacter nivimaris</name>
    <dbReference type="NCBI Taxonomy" id="281738"/>
    <lineage>
        <taxon>Bacteria</taxon>
        <taxon>Pseudomonadati</taxon>
        <taxon>Pseudomonadota</taxon>
        <taxon>Gammaproteobacteria</taxon>
        <taxon>Moraxellales</taxon>
        <taxon>Moraxellaceae</taxon>
        <taxon>Psychrobacter</taxon>
    </lineage>
</organism>
<comment type="caution">
    <text evidence="1">The sequence shown here is derived from an EMBL/GenBank/DDBJ whole genome shotgun (WGS) entry which is preliminary data.</text>
</comment>
<proteinExistence type="predicted"/>
<dbReference type="EMBL" id="VZIZ01000007">
    <property type="protein sequence ID" value="KAF0569484.1"/>
    <property type="molecule type" value="Genomic_DNA"/>
</dbReference>
<gene>
    <name evidence="1" type="ORF">FQV37_2508</name>
</gene>
<reference evidence="1 2" key="1">
    <citation type="submission" date="2019-09" db="EMBL/GenBank/DDBJ databases">
        <title>Draft genome sequence of Psychrobacter nivimaris LAMA 639, in search for biotechnological relevant genes.</title>
        <authorList>
            <person name="Lima A.O.S."/>
            <person name="Staloch B.E.K."/>
            <person name="Freitas R.C."/>
            <person name="Niero H."/>
            <person name="Silva M.A.C."/>
        </authorList>
    </citation>
    <scope>NUCLEOTIDE SEQUENCE [LARGE SCALE GENOMIC DNA]</scope>
    <source>
        <strain evidence="1 2">LAMA 639</strain>
    </source>
</reference>